<dbReference type="GO" id="GO:0005662">
    <property type="term" value="C:DNA replication factor A complex"/>
    <property type="evidence" value="ECO:0007669"/>
    <property type="project" value="TreeGrafter"/>
</dbReference>
<reference evidence="5" key="1">
    <citation type="submission" date="2022-08" db="EMBL/GenBank/DDBJ databases">
        <title>Novel sulphate-reducing endosymbionts in the free-living metamonad Anaeramoeba.</title>
        <authorList>
            <person name="Jerlstrom-Hultqvist J."/>
            <person name="Cepicka I."/>
            <person name="Gallot-Lavallee L."/>
            <person name="Salas-Leiva D."/>
            <person name="Curtis B.A."/>
            <person name="Zahonova K."/>
            <person name="Pipaliya S."/>
            <person name="Dacks J."/>
            <person name="Roger A.J."/>
        </authorList>
    </citation>
    <scope>NUCLEOTIDE SEQUENCE</scope>
    <source>
        <strain evidence="5">Busselton2</strain>
    </source>
</reference>
<dbReference type="InterPro" id="IPR040260">
    <property type="entry name" value="RFA2-like"/>
</dbReference>
<dbReference type="Proteomes" id="UP001146793">
    <property type="component" value="Unassembled WGS sequence"/>
</dbReference>
<evidence type="ECO:0000313" key="5">
    <source>
        <dbReference type="EMBL" id="KAJ3450195.1"/>
    </source>
</evidence>
<evidence type="ECO:0000256" key="3">
    <source>
        <dbReference type="ARBA" id="ARBA00023242"/>
    </source>
</evidence>
<dbReference type="GO" id="GO:0006260">
    <property type="term" value="P:DNA replication"/>
    <property type="evidence" value="ECO:0007669"/>
    <property type="project" value="TreeGrafter"/>
</dbReference>
<feature type="region of interest" description="Disordered" evidence="4">
    <location>
        <begin position="217"/>
        <end position="267"/>
    </location>
</feature>
<dbReference type="CDD" id="cd04478">
    <property type="entry name" value="RPA2_DBD_D"/>
    <property type="match status" value="1"/>
</dbReference>
<dbReference type="GO" id="GO:0000781">
    <property type="term" value="C:chromosome, telomeric region"/>
    <property type="evidence" value="ECO:0007669"/>
    <property type="project" value="TreeGrafter"/>
</dbReference>
<comment type="caution">
    <text evidence="5">The sequence shown here is derived from an EMBL/GenBank/DDBJ whole genome shotgun (WGS) entry which is preliminary data.</text>
</comment>
<dbReference type="InterPro" id="IPR012340">
    <property type="entry name" value="NA-bd_OB-fold"/>
</dbReference>
<gene>
    <name evidence="5" type="ORF">M0812_06363</name>
</gene>
<dbReference type="EMBL" id="JANTQA010000012">
    <property type="protein sequence ID" value="KAJ3450195.1"/>
    <property type="molecule type" value="Genomic_DNA"/>
</dbReference>
<dbReference type="Gene3D" id="2.40.50.140">
    <property type="entry name" value="Nucleic acid-binding proteins"/>
    <property type="match status" value="1"/>
</dbReference>
<protein>
    <submittedName>
        <fullName evidence="5">Replication protein a-related</fullName>
    </submittedName>
</protein>
<proteinExistence type="predicted"/>
<evidence type="ECO:0000313" key="6">
    <source>
        <dbReference type="Proteomes" id="UP001146793"/>
    </source>
</evidence>
<dbReference type="GO" id="GO:0006289">
    <property type="term" value="P:nucleotide-excision repair"/>
    <property type="evidence" value="ECO:0007669"/>
    <property type="project" value="TreeGrafter"/>
</dbReference>
<name>A0AAV8ABI2_9EUKA</name>
<evidence type="ECO:0000256" key="1">
    <source>
        <dbReference type="ARBA" id="ARBA00004123"/>
    </source>
</evidence>
<keyword evidence="2" id="KW-0238">DNA-binding</keyword>
<evidence type="ECO:0000256" key="4">
    <source>
        <dbReference type="SAM" id="MobiDB-lite"/>
    </source>
</evidence>
<evidence type="ECO:0000256" key="2">
    <source>
        <dbReference type="ARBA" id="ARBA00023125"/>
    </source>
</evidence>
<accession>A0AAV8ABI2</accession>
<dbReference type="SUPFAM" id="SSF50249">
    <property type="entry name" value="Nucleic acid-binding proteins"/>
    <property type="match status" value="1"/>
</dbReference>
<sequence>MSNTFGSNTYYGQQNYSSTNNFGQQNEQLQVFGQENTNNQSRNYNYQNTQYNAQTITPATIAQLLKAQQGNDDSFFVDGKKLFRLTIIAILTKVEVANSSINCEITDGTGSMGVKYFMTSLGQENKEKQLQKLQIGKYVRILGTMKTFNKERKVYIRNISPITDHNEITHHFLNVIKVHFHSLSQQQQQQQQQQNPYFSQENNMNQNNQFTEQQQFYQNQQPQTGMNQTSQIQQNQNQVQQQDQQQQLYQNQQPQTGMNQNSQIQQNQNQVQQQQQQQQLNIYQQVFLIIKESTAIGGCGIEEIQKKIGLEENQLVNITDYWISQGDLICGKDEKHWKANY</sequence>
<dbReference type="GO" id="GO:0003697">
    <property type="term" value="F:single-stranded DNA binding"/>
    <property type="evidence" value="ECO:0007669"/>
    <property type="project" value="TreeGrafter"/>
</dbReference>
<dbReference type="GO" id="GO:0035861">
    <property type="term" value="C:site of double-strand break"/>
    <property type="evidence" value="ECO:0007669"/>
    <property type="project" value="TreeGrafter"/>
</dbReference>
<keyword evidence="3" id="KW-0539">Nucleus</keyword>
<organism evidence="5 6">
    <name type="scientific">Anaeramoeba flamelloides</name>
    <dbReference type="NCBI Taxonomy" id="1746091"/>
    <lineage>
        <taxon>Eukaryota</taxon>
        <taxon>Metamonada</taxon>
        <taxon>Anaeramoebidae</taxon>
        <taxon>Anaeramoeba</taxon>
    </lineage>
</organism>
<comment type="subcellular location">
    <subcellularLocation>
        <location evidence="1">Nucleus</location>
    </subcellularLocation>
</comment>
<dbReference type="GO" id="GO:0000724">
    <property type="term" value="P:double-strand break repair via homologous recombination"/>
    <property type="evidence" value="ECO:0007669"/>
    <property type="project" value="TreeGrafter"/>
</dbReference>
<dbReference type="AlphaFoldDB" id="A0AAV8ABI2"/>
<dbReference type="PANTHER" id="PTHR13989:SF16">
    <property type="entry name" value="REPLICATION PROTEIN A2"/>
    <property type="match status" value="1"/>
</dbReference>
<dbReference type="PANTHER" id="PTHR13989">
    <property type="entry name" value="REPLICATION PROTEIN A-RELATED"/>
    <property type="match status" value="1"/>
</dbReference>